<evidence type="ECO:0000256" key="1">
    <source>
        <dbReference type="PIRSR" id="PIRSR613078-2"/>
    </source>
</evidence>
<reference evidence="2 3" key="1">
    <citation type="submission" date="2016-12" db="EMBL/GenBank/DDBJ databases">
        <title>Study of bacterial adaptation to deep sea.</title>
        <authorList>
            <person name="Song J."/>
            <person name="Yoshizawa S."/>
            <person name="Kogure K."/>
        </authorList>
    </citation>
    <scope>NUCLEOTIDE SEQUENCE [LARGE SCALE GENOMIC DNA]</scope>
    <source>
        <strain evidence="2 3">SAORIC-165</strain>
    </source>
</reference>
<dbReference type="InterPro" id="IPR013078">
    <property type="entry name" value="His_Pase_superF_clade-1"/>
</dbReference>
<sequence length="166" mass="18870">MKFLTLMRHAKSSWHHEGVKDFDRPLNNRGLRDAPIVAQHLSDQNLQPDLLWISPAERARQTAAIVLEKLAIPEEQICYKEEIYDAGLLQLLHLIRQAPESAEYVMMIGHNPGFSDLACILNPRQDRNLVTGAVVHLQLDIGSWKAINKACATTLWQAWPKMLSKD</sequence>
<dbReference type="Gene3D" id="3.40.50.1240">
    <property type="entry name" value="Phosphoglycerate mutase-like"/>
    <property type="match status" value="1"/>
</dbReference>
<dbReference type="AlphaFoldDB" id="A0A2S7U5K7"/>
<keyword evidence="3" id="KW-1185">Reference proteome</keyword>
<organism evidence="2 3">
    <name type="scientific">Rubritalea profundi</name>
    <dbReference type="NCBI Taxonomy" id="1658618"/>
    <lineage>
        <taxon>Bacteria</taxon>
        <taxon>Pseudomonadati</taxon>
        <taxon>Verrucomicrobiota</taxon>
        <taxon>Verrucomicrobiia</taxon>
        <taxon>Verrucomicrobiales</taxon>
        <taxon>Rubritaleaceae</taxon>
        <taxon>Rubritalea</taxon>
    </lineage>
</organism>
<evidence type="ECO:0000313" key="2">
    <source>
        <dbReference type="EMBL" id="PQJ30278.1"/>
    </source>
</evidence>
<proteinExistence type="predicted"/>
<dbReference type="CDD" id="cd07067">
    <property type="entry name" value="HP_PGM_like"/>
    <property type="match status" value="1"/>
</dbReference>
<name>A0A2S7U5K7_9BACT</name>
<dbReference type="Proteomes" id="UP000239907">
    <property type="component" value="Unassembled WGS sequence"/>
</dbReference>
<dbReference type="PANTHER" id="PTHR47623">
    <property type="entry name" value="OS09G0287300 PROTEIN"/>
    <property type="match status" value="1"/>
</dbReference>
<evidence type="ECO:0008006" key="4">
    <source>
        <dbReference type="Google" id="ProtNLM"/>
    </source>
</evidence>
<dbReference type="InterPro" id="IPR029033">
    <property type="entry name" value="His_PPase_superfam"/>
</dbReference>
<feature type="binding site" evidence="1">
    <location>
        <position position="58"/>
    </location>
    <ligand>
        <name>substrate</name>
    </ligand>
</feature>
<evidence type="ECO:0000313" key="3">
    <source>
        <dbReference type="Proteomes" id="UP000239907"/>
    </source>
</evidence>
<protein>
    <recommendedName>
        <fullName evidence="4">Phosphohistidine phosphatase</fullName>
    </recommendedName>
</protein>
<accession>A0A2S7U5K7</accession>
<gene>
    <name evidence="2" type="ORF">BSZ32_06575</name>
</gene>
<dbReference type="PANTHER" id="PTHR47623:SF1">
    <property type="entry name" value="OS09G0287300 PROTEIN"/>
    <property type="match status" value="1"/>
</dbReference>
<dbReference type="EMBL" id="MQWA01000001">
    <property type="protein sequence ID" value="PQJ30278.1"/>
    <property type="molecule type" value="Genomic_DNA"/>
</dbReference>
<comment type="caution">
    <text evidence="2">The sequence shown here is derived from an EMBL/GenBank/DDBJ whole genome shotgun (WGS) entry which is preliminary data.</text>
</comment>
<dbReference type="Pfam" id="PF00300">
    <property type="entry name" value="His_Phos_1"/>
    <property type="match status" value="1"/>
</dbReference>
<dbReference type="SUPFAM" id="SSF53254">
    <property type="entry name" value="Phosphoglycerate mutase-like"/>
    <property type="match status" value="1"/>
</dbReference>